<name>A0A0C3H9M7_OIDMZ</name>
<protein>
    <submittedName>
        <fullName evidence="2">Uncharacterized protein</fullName>
    </submittedName>
</protein>
<proteinExistence type="predicted"/>
<dbReference type="EMBL" id="KN832878">
    <property type="protein sequence ID" value="KIM99964.1"/>
    <property type="molecule type" value="Genomic_DNA"/>
</dbReference>
<feature type="compositionally biased region" description="Polar residues" evidence="1">
    <location>
        <begin position="1"/>
        <end position="25"/>
    </location>
</feature>
<evidence type="ECO:0000256" key="1">
    <source>
        <dbReference type="SAM" id="MobiDB-lite"/>
    </source>
</evidence>
<organism evidence="2 3">
    <name type="scientific">Oidiodendron maius (strain Zn)</name>
    <dbReference type="NCBI Taxonomy" id="913774"/>
    <lineage>
        <taxon>Eukaryota</taxon>
        <taxon>Fungi</taxon>
        <taxon>Dikarya</taxon>
        <taxon>Ascomycota</taxon>
        <taxon>Pezizomycotina</taxon>
        <taxon>Leotiomycetes</taxon>
        <taxon>Leotiomycetes incertae sedis</taxon>
        <taxon>Myxotrichaceae</taxon>
        <taxon>Oidiodendron</taxon>
    </lineage>
</organism>
<dbReference type="InParanoid" id="A0A0C3H9M7"/>
<evidence type="ECO:0000313" key="3">
    <source>
        <dbReference type="Proteomes" id="UP000054321"/>
    </source>
</evidence>
<accession>A0A0C3H9M7</accession>
<gene>
    <name evidence="2" type="ORF">OIDMADRAFT_19828</name>
</gene>
<feature type="region of interest" description="Disordered" evidence="1">
    <location>
        <begin position="1"/>
        <end position="27"/>
    </location>
</feature>
<dbReference type="Proteomes" id="UP000054321">
    <property type="component" value="Unassembled WGS sequence"/>
</dbReference>
<evidence type="ECO:0000313" key="2">
    <source>
        <dbReference type="EMBL" id="KIM99964.1"/>
    </source>
</evidence>
<dbReference type="HOGENOM" id="CLU_177162_0_0_1"/>
<keyword evidence="3" id="KW-1185">Reference proteome</keyword>
<dbReference type="OrthoDB" id="3776781at2759"/>
<sequence length="89" mass="9947">MASGSRNTHENSAVPQQDSDQTQAPPSKFVVVKVYDPKGELTLHRLSSSTPFMCGRCSKEKTAKLVATYRHQWNDLRCNACYGELLSED</sequence>
<reference evidence="3" key="2">
    <citation type="submission" date="2015-01" db="EMBL/GenBank/DDBJ databases">
        <title>Evolutionary Origins and Diversification of the Mycorrhizal Mutualists.</title>
        <authorList>
            <consortium name="DOE Joint Genome Institute"/>
            <consortium name="Mycorrhizal Genomics Consortium"/>
            <person name="Kohler A."/>
            <person name="Kuo A."/>
            <person name="Nagy L.G."/>
            <person name="Floudas D."/>
            <person name="Copeland A."/>
            <person name="Barry K.W."/>
            <person name="Cichocki N."/>
            <person name="Veneault-Fourrey C."/>
            <person name="LaButti K."/>
            <person name="Lindquist E.A."/>
            <person name="Lipzen A."/>
            <person name="Lundell T."/>
            <person name="Morin E."/>
            <person name="Murat C."/>
            <person name="Riley R."/>
            <person name="Ohm R."/>
            <person name="Sun H."/>
            <person name="Tunlid A."/>
            <person name="Henrissat B."/>
            <person name="Grigoriev I.V."/>
            <person name="Hibbett D.S."/>
            <person name="Martin F."/>
        </authorList>
    </citation>
    <scope>NUCLEOTIDE SEQUENCE [LARGE SCALE GENOMIC DNA]</scope>
    <source>
        <strain evidence="3">Zn</strain>
    </source>
</reference>
<reference evidence="2 3" key="1">
    <citation type="submission" date="2014-04" db="EMBL/GenBank/DDBJ databases">
        <authorList>
            <consortium name="DOE Joint Genome Institute"/>
            <person name="Kuo A."/>
            <person name="Martino E."/>
            <person name="Perotto S."/>
            <person name="Kohler A."/>
            <person name="Nagy L.G."/>
            <person name="Floudas D."/>
            <person name="Copeland A."/>
            <person name="Barry K.W."/>
            <person name="Cichocki N."/>
            <person name="Veneault-Fourrey C."/>
            <person name="LaButti K."/>
            <person name="Lindquist E.A."/>
            <person name="Lipzen A."/>
            <person name="Lundell T."/>
            <person name="Morin E."/>
            <person name="Murat C."/>
            <person name="Sun H."/>
            <person name="Tunlid A."/>
            <person name="Henrissat B."/>
            <person name="Grigoriev I.V."/>
            <person name="Hibbett D.S."/>
            <person name="Martin F."/>
            <person name="Nordberg H.P."/>
            <person name="Cantor M.N."/>
            <person name="Hua S.X."/>
        </authorList>
    </citation>
    <scope>NUCLEOTIDE SEQUENCE [LARGE SCALE GENOMIC DNA]</scope>
    <source>
        <strain evidence="2 3">Zn</strain>
    </source>
</reference>
<dbReference type="AlphaFoldDB" id="A0A0C3H9M7"/>